<dbReference type="Proteomes" id="UP001183202">
    <property type="component" value="Unassembled WGS sequence"/>
</dbReference>
<gene>
    <name evidence="1" type="ORF">RM445_31200</name>
</gene>
<evidence type="ECO:0000313" key="2">
    <source>
        <dbReference type="Proteomes" id="UP001183202"/>
    </source>
</evidence>
<evidence type="ECO:0000313" key="1">
    <source>
        <dbReference type="EMBL" id="MDT0353955.1"/>
    </source>
</evidence>
<proteinExistence type="predicted"/>
<name>A0ABU2NJ09_9PSEU</name>
<comment type="caution">
    <text evidence="1">The sequence shown here is derived from an EMBL/GenBank/DDBJ whole genome shotgun (WGS) entry which is preliminary data.</text>
</comment>
<organism evidence="1 2">
    <name type="scientific">Pseudonocardia charpentierae</name>
    <dbReference type="NCBI Taxonomy" id="3075545"/>
    <lineage>
        <taxon>Bacteria</taxon>
        <taxon>Bacillati</taxon>
        <taxon>Actinomycetota</taxon>
        <taxon>Actinomycetes</taxon>
        <taxon>Pseudonocardiales</taxon>
        <taxon>Pseudonocardiaceae</taxon>
        <taxon>Pseudonocardia</taxon>
    </lineage>
</organism>
<reference evidence="2" key="1">
    <citation type="submission" date="2023-07" db="EMBL/GenBank/DDBJ databases">
        <title>30 novel species of actinomycetes from the DSMZ collection.</title>
        <authorList>
            <person name="Nouioui I."/>
        </authorList>
    </citation>
    <scope>NUCLEOTIDE SEQUENCE [LARGE SCALE GENOMIC DNA]</scope>
    <source>
        <strain evidence="2">DSM 45834</strain>
    </source>
</reference>
<dbReference type="EMBL" id="JAVREJ010000055">
    <property type="protein sequence ID" value="MDT0353955.1"/>
    <property type="molecule type" value="Genomic_DNA"/>
</dbReference>
<accession>A0ABU2NJ09</accession>
<keyword evidence="2" id="KW-1185">Reference proteome</keyword>
<dbReference type="RefSeq" id="WP_311560465.1">
    <property type="nucleotide sequence ID" value="NZ_JAVREJ010000055.1"/>
</dbReference>
<protein>
    <submittedName>
        <fullName evidence="1">Uncharacterized protein</fullName>
    </submittedName>
</protein>
<sequence length="51" mass="5897">MGRYTASCWATFVPLGVWLSRRPLLQTPVVTSFALFQGMMFYLVQHQFSIL</sequence>